<comment type="caution">
    <text evidence="2">The sequence shown here is derived from an EMBL/GenBank/DDBJ whole genome shotgun (WGS) entry which is preliminary data.</text>
</comment>
<evidence type="ECO:0000313" key="3">
    <source>
        <dbReference type="Proteomes" id="UP000807825"/>
    </source>
</evidence>
<dbReference type="PROSITE" id="PS51186">
    <property type="entry name" value="GNAT"/>
    <property type="match status" value="1"/>
</dbReference>
<dbReference type="Proteomes" id="UP000807825">
    <property type="component" value="Unassembled WGS sequence"/>
</dbReference>
<gene>
    <name evidence="2" type="ORF">HY912_06445</name>
</gene>
<dbReference type="InterPro" id="IPR016181">
    <property type="entry name" value="Acyl_CoA_acyltransferase"/>
</dbReference>
<evidence type="ECO:0000313" key="2">
    <source>
        <dbReference type="EMBL" id="MBI5249115.1"/>
    </source>
</evidence>
<sequence>MGFLLFSRVIFIMMMEKTETPEGFVAYESPQESARFSCRVMRYILTGGDSARMLEKISQDKADLAIVRIPTTRSDLISLLGGICMKVVFGDCLVIYSRDNLKIGPPGPLKNNIVFRTAAESDFRLLDSMTEKIFAGYRNHYHNNRLLGDFNLVEGYKEWTRRHVNEPGKRCLIGYLHDEPCAYSTIRSDEMESEGVLYGVMPEFRAMGIYRDLIRATVDLFMREKAPLTIVSTQVENTAVQRVWVTEGFFLTQSYYTIHLTAVHGRG</sequence>
<proteinExistence type="predicted"/>
<name>A0A9D6V1W1_9BACT</name>
<accession>A0A9D6V1W1</accession>
<evidence type="ECO:0000259" key="1">
    <source>
        <dbReference type="PROSITE" id="PS51186"/>
    </source>
</evidence>
<feature type="domain" description="N-acetyltransferase" evidence="1">
    <location>
        <begin position="113"/>
        <end position="267"/>
    </location>
</feature>
<organism evidence="2 3">
    <name type="scientific">Desulfomonile tiedjei</name>
    <dbReference type="NCBI Taxonomy" id="2358"/>
    <lineage>
        <taxon>Bacteria</taxon>
        <taxon>Pseudomonadati</taxon>
        <taxon>Thermodesulfobacteriota</taxon>
        <taxon>Desulfomonilia</taxon>
        <taxon>Desulfomonilales</taxon>
        <taxon>Desulfomonilaceae</taxon>
        <taxon>Desulfomonile</taxon>
    </lineage>
</organism>
<dbReference type="InterPro" id="IPR000182">
    <property type="entry name" value="GNAT_dom"/>
</dbReference>
<dbReference type="Gene3D" id="3.40.630.30">
    <property type="match status" value="1"/>
</dbReference>
<dbReference type="EMBL" id="JACRDE010000183">
    <property type="protein sequence ID" value="MBI5249115.1"/>
    <property type="molecule type" value="Genomic_DNA"/>
</dbReference>
<dbReference type="SUPFAM" id="SSF55729">
    <property type="entry name" value="Acyl-CoA N-acyltransferases (Nat)"/>
    <property type="match status" value="1"/>
</dbReference>
<dbReference type="GO" id="GO:0016747">
    <property type="term" value="F:acyltransferase activity, transferring groups other than amino-acyl groups"/>
    <property type="evidence" value="ECO:0007669"/>
    <property type="project" value="InterPro"/>
</dbReference>
<dbReference type="AlphaFoldDB" id="A0A9D6V1W1"/>
<reference evidence="2" key="1">
    <citation type="submission" date="2020-07" db="EMBL/GenBank/DDBJ databases">
        <title>Huge and variable diversity of episymbiotic CPR bacteria and DPANN archaea in groundwater ecosystems.</title>
        <authorList>
            <person name="He C.Y."/>
            <person name="Keren R."/>
            <person name="Whittaker M."/>
            <person name="Farag I.F."/>
            <person name="Doudna J."/>
            <person name="Cate J.H.D."/>
            <person name="Banfield J.F."/>
        </authorList>
    </citation>
    <scope>NUCLEOTIDE SEQUENCE</scope>
    <source>
        <strain evidence="2">NC_groundwater_1664_Pr3_B-0.1um_52_9</strain>
    </source>
</reference>
<protein>
    <recommendedName>
        <fullName evidence="1">N-acetyltransferase domain-containing protein</fullName>
    </recommendedName>
</protein>